<feature type="transmembrane region" description="Helical" evidence="6">
    <location>
        <begin position="27"/>
        <end position="48"/>
    </location>
</feature>
<feature type="transmembrane region" description="Helical" evidence="6">
    <location>
        <begin position="353"/>
        <end position="373"/>
    </location>
</feature>
<feature type="transmembrane region" description="Helical" evidence="6">
    <location>
        <begin position="186"/>
        <end position="212"/>
    </location>
</feature>
<evidence type="ECO:0000256" key="4">
    <source>
        <dbReference type="ARBA" id="ARBA00022989"/>
    </source>
</evidence>
<dbReference type="AlphaFoldDB" id="A0A2P4SFL0"/>
<dbReference type="Pfam" id="PF03348">
    <property type="entry name" value="Serinc"/>
    <property type="match status" value="1"/>
</dbReference>
<evidence type="ECO:0000313" key="8">
    <source>
        <dbReference type="Proteomes" id="UP000237246"/>
    </source>
</evidence>
<feature type="transmembrane region" description="Helical" evidence="6">
    <location>
        <begin position="284"/>
        <end position="305"/>
    </location>
</feature>
<keyword evidence="5 6" id="KW-0472">Membrane</keyword>
<dbReference type="PANTHER" id="PTHR10383">
    <property type="entry name" value="SERINE INCORPORATOR"/>
    <property type="match status" value="1"/>
</dbReference>
<comment type="subcellular location">
    <subcellularLocation>
        <location evidence="1">Membrane</location>
        <topology evidence="1">Multi-pass membrane protein</topology>
    </subcellularLocation>
</comment>
<feature type="non-terminal residue" evidence="7">
    <location>
        <position position="1"/>
    </location>
</feature>
<evidence type="ECO:0000313" key="7">
    <source>
        <dbReference type="EMBL" id="POI22893.1"/>
    </source>
</evidence>
<feature type="transmembrane region" description="Helical" evidence="6">
    <location>
        <begin position="116"/>
        <end position="136"/>
    </location>
</feature>
<dbReference type="GO" id="GO:0016020">
    <property type="term" value="C:membrane"/>
    <property type="evidence" value="ECO:0007669"/>
    <property type="project" value="UniProtKB-SubCell"/>
</dbReference>
<evidence type="ECO:0000256" key="6">
    <source>
        <dbReference type="SAM" id="Phobius"/>
    </source>
</evidence>
<evidence type="ECO:0008006" key="9">
    <source>
        <dbReference type="Google" id="ProtNLM"/>
    </source>
</evidence>
<sequence length="419" mass="46177">VSCLCGSAPCLLCGCCPSARNSTISRLLFTFFLFLGTLVSIIMIIPGVEKELHKLPGFCRGSGSTLGVQADVDCSGFLGHKAVYRMGFATAAFFFLFAMLMVCVRSSKDPRAAIQNGFWFFKFLLLVGLTVGAFYIPDGSFTTVWFYFGVVGSFPFILIQLILLIDFAHSWSQLWLRNADESNAKGWYAALCTVTFIFYAASITAIALLYVYYTKPQGCTEGKVLISINLILCVIISAISILPKIQEAQPHSGLLQASLITLYTVFITWSALANVPTPQTLTTWWDAPSIVGLVVFILCTLFISVRSSDHTQVNKLMLTEESGAGAGAEAAAESGVHRAYDNEQEGVTYSYSFFHLCLLLAALYIMMTLTNWYRPDDSLQVLHSPWTAVWVKISSSWAGLLLYVWTLVAPLVLPERDFS</sequence>
<accession>A0A2P4SFL0</accession>
<dbReference type="PANTHER" id="PTHR10383:SF22">
    <property type="entry name" value="SERINE INCORPORATOR 2"/>
    <property type="match status" value="1"/>
</dbReference>
<comment type="caution">
    <text evidence="7">The sequence shown here is derived from an EMBL/GenBank/DDBJ whole genome shotgun (WGS) entry which is preliminary data.</text>
</comment>
<dbReference type="EMBL" id="PPHD01053896">
    <property type="protein sequence ID" value="POI22893.1"/>
    <property type="molecule type" value="Genomic_DNA"/>
</dbReference>
<reference evidence="7 8" key="1">
    <citation type="submission" date="2018-01" db="EMBL/GenBank/DDBJ databases">
        <title>Comparison of the Chinese Bamboo Partridge and Red Junglefowl genome sequences highlights the importance of demography in genome evolution.</title>
        <authorList>
            <person name="Tiley G.P."/>
            <person name="Kimball R.T."/>
            <person name="Braun E.L."/>
            <person name="Burleigh J.G."/>
        </authorList>
    </citation>
    <scope>NUCLEOTIDE SEQUENCE [LARGE SCALE GENOMIC DNA]</scope>
    <source>
        <strain evidence="7">RTK389</strain>
        <tissue evidence="7">Blood</tissue>
    </source>
</reference>
<keyword evidence="8" id="KW-1185">Reference proteome</keyword>
<dbReference type="OrthoDB" id="5963193at2759"/>
<comment type="similarity">
    <text evidence="2">Belongs to the TDE1 family.</text>
</comment>
<protein>
    <recommendedName>
        <fullName evidence="9">Serine incorporator 2</fullName>
    </recommendedName>
</protein>
<proteinExistence type="inferred from homology"/>
<name>A0A2P4SFL0_BAMTH</name>
<keyword evidence="4 6" id="KW-1133">Transmembrane helix</keyword>
<gene>
    <name evidence="7" type="ORF">CIB84_013359</name>
</gene>
<feature type="transmembrane region" description="Helical" evidence="6">
    <location>
        <begin position="393"/>
        <end position="413"/>
    </location>
</feature>
<keyword evidence="3 6" id="KW-0812">Transmembrane</keyword>
<evidence type="ECO:0000256" key="1">
    <source>
        <dbReference type="ARBA" id="ARBA00004141"/>
    </source>
</evidence>
<dbReference type="InterPro" id="IPR005016">
    <property type="entry name" value="TDE1/TMS"/>
</dbReference>
<feature type="transmembrane region" description="Helical" evidence="6">
    <location>
        <begin position="142"/>
        <end position="165"/>
    </location>
</feature>
<evidence type="ECO:0000256" key="5">
    <source>
        <dbReference type="ARBA" id="ARBA00023136"/>
    </source>
</evidence>
<feature type="transmembrane region" description="Helical" evidence="6">
    <location>
        <begin position="82"/>
        <end position="104"/>
    </location>
</feature>
<dbReference type="Proteomes" id="UP000237246">
    <property type="component" value="Unassembled WGS sequence"/>
</dbReference>
<organism evidence="7 8">
    <name type="scientific">Bambusicola thoracicus</name>
    <name type="common">Chinese bamboo-partridge</name>
    <name type="synonym">Perdix thoracica</name>
    <dbReference type="NCBI Taxonomy" id="9083"/>
    <lineage>
        <taxon>Eukaryota</taxon>
        <taxon>Metazoa</taxon>
        <taxon>Chordata</taxon>
        <taxon>Craniata</taxon>
        <taxon>Vertebrata</taxon>
        <taxon>Euteleostomi</taxon>
        <taxon>Archelosauria</taxon>
        <taxon>Archosauria</taxon>
        <taxon>Dinosauria</taxon>
        <taxon>Saurischia</taxon>
        <taxon>Theropoda</taxon>
        <taxon>Coelurosauria</taxon>
        <taxon>Aves</taxon>
        <taxon>Neognathae</taxon>
        <taxon>Galloanserae</taxon>
        <taxon>Galliformes</taxon>
        <taxon>Phasianidae</taxon>
        <taxon>Perdicinae</taxon>
        <taxon>Bambusicola</taxon>
    </lineage>
</organism>
<feature type="transmembrane region" description="Helical" evidence="6">
    <location>
        <begin position="224"/>
        <end position="242"/>
    </location>
</feature>
<evidence type="ECO:0000256" key="3">
    <source>
        <dbReference type="ARBA" id="ARBA00022692"/>
    </source>
</evidence>
<evidence type="ECO:0000256" key="2">
    <source>
        <dbReference type="ARBA" id="ARBA00006665"/>
    </source>
</evidence>
<feature type="transmembrane region" description="Helical" evidence="6">
    <location>
        <begin position="254"/>
        <end position="272"/>
    </location>
</feature>